<comment type="caution">
    <text evidence="7">The sequence shown here is derived from an EMBL/GenBank/DDBJ whole genome shotgun (WGS) entry which is preliminary data.</text>
</comment>
<dbReference type="Gene3D" id="1.10.150.130">
    <property type="match status" value="1"/>
</dbReference>
<dbReference type="InterPro" id="IPR050090">
    <property type="entry name" value="Tyrosine_recombinase_XerCD"/>
</dbReference>
<feature type="domain" description="Core-binding (CB)" evidence="6">
    <location>
        <begin position="28"/>
        <end position="117"/>
    </location>
</feature>
<evidence type="ECO:0000256" key="4">
    <source>
        <dbReference type="PROSITE-ProRule" id="PRU01248"/>
    </source>
</evidence>
<dbReference type="GO" id="GO:0003677">
    <property type="term" value="F:DNA binding"/>
    <property type="evidence" value="ECO:0007669"/>
    <property type="project" value="UniProtKB-UniRule"/>
</dbReference>
<dbReference type="GO" id="GO:0015074">
    <property type="term" value="P:DNA integration"/>
    <property type="evidence" value="ECO:0007669"/>
    <property type="project" value="UniProtKB-KW"/>
</dbReference>
<dbReference type="EMBL" id="DRXE01000087">
    <property type="protein sequence ID" value="HHM67582.1"/>
    <property type="molecule type" value="Genomic_DNA"/>
</dbReference>
<evidence type="ECO:0008006" key="8">
    <source>
        <dbReference type="Google" id="ProtNLM"/>
    </source>
</evidence>
<protein>
    <recommendedName>
        <fullName evidence="8">Integrase</fullName>
    </recommendedName>
</protein>
<dbReference type="PROSITE" id="PS51898">
    <property type="entry name" value="TYR_RECOMBINASE"/>
    <property type="match status" value="1"/>
</dbReference>
<dbReference type="InterPro" id="IPR002104">
    <property type="entry name" value="Integrase_catalytic"/>
</dbReference>
<dbReference type="InterPro" id="IPR044068">
    <property type="entry name" value="CB"/>
</dbReference>
<keyword evidence="2 4" id="KW-0238">DNA-binding</keyword>
<dbReference type="InterPro" id="IPR013762">
    <property type="entry name" value="Integrase-like_cat_sf"/>
</dbReference>
<organism evidence="7">
    <name type="scientific">Thermus caliditerrae</name>
    <dbReference type="NCBI Taxonomy" id="1330700"/>
    <lineage>
        <taxon>Bacteria</taxon>
        <taxon>Thermotogati</taxon>
        <taxon>Deinococcota</taxon>
        <taxon>Deinococci</taxon>
        <taxon>Thermales</taxon>
        <taxon>Thermaceae</taxon>
        <taxon>Thermus</taxon>
    </lineage>
</organism>
<dbReference type="Pfam" id="PF02899">
    <property type="entry name" value="Phage_int_SAM_1"/>
    <property type="match status" value="1"/>
</dbReference>
<dbReference type="CDD" id="cd00397">
    <property type="entry name" value="DNA_BRE_C"/>
    <property type="match status" value="1"/>
</dbReference>
<evidence type="ECO:0000259" key="6">
    <source>
        <dbReference type="PROSITE" id="PS51900"/>
    </source>
</evidence>
<evidence type="ECO:0000313" key="7">
    <source>
        <dbReference type="EMBL" id="HHM67582.1"/>
    </source>
</evidence>
<dbReference type="SUPFAM" id="SSF56349">
    <property type="entry name" value="DNA breaking-rejoining enzymes"/>
    <property type="match status" value="1"/>
</dbReference>
<dbReference type="InterPro" id="IPR004107">
    <property type="entry name" value="Integrase_SAM-like_N"/>
</dbReference>
<name>A0A7C5RE00_9DEIN</name>
<gene>
    <name evidence="7" type="ORF">ENM28_02480</name>
</gene>
<keyword evidence="3" id="KW-0233">DNA recombination</keyword>
<dbReference type="PROSITE" id="PS51900">
    <property type="entry name" value="CB"/>
    <property type="match status" value="1"/>
</dbReference>
<accession>A0A7C5RE00</accession>
<keyword evidence="1" id="KW-0229">DNA integration</keyword>
<evidence type="ECO:0000256" key="3">
    <source>
        <dbReference type="ARBA" id="ARBA00023172"/>
    </source>
</evidence>
<evidence type="ECO:0000256" key="2">
    <source>
        <dbReference type="ARBA" id="ARBA00023125"/>
    </source>
</evidence>
<dbReference type="PANTHER" id="PTHR30349:SF81">
    <property type="entry name" value="TYROSINE RECOMBINASE XERC"/>
    <property type="match status" value="1"/>
</dbReference>
<feature type="domain" description="Tyr recombinase" evidence="5">
    <location>
        <begin position="141"/>
        <end position="302"/>
    </location>
</feature>
<dbReference type="Pfam" id="PF00589">
    <property type="entry name" value="Phage_integrase"/>
    <property type="match status" value="1"/>
</dbReference>
<sequence length="305" mass="34496">MWDGLSRDERRQKALEALLQGDLDGLYGLLRFHLATYGRAGARVSPHTLRSYRSALRAFLRWARERGLEGEALVRAVEDPPEDLAAGFLRSLEEAGAKPASVNQRRAALRAFWEALRWAGVALATPFAEAPARRDPVPRWEKRRPYEEHEVRRLLEGANPPERALVLLGAQGGLRVSEAVNLRWEDVDLQGGRMRVRGKGRKEATVLLPRGLREALQVLGPGEGPILPWRTDEAARRALRDLCRRTGVPYRGYHALRHYCGTHLYRATRDLQTVARHLRHSGIATSTIYAKWSEDDIRGLMEGWA</sequence>
<reference evidence="7" key="1">
    <citation type="journal article" date="2020" name="mSystems">
        <title>Genome- and Community-Level Interaction Insights into Carbon Utilization and Element Cycling Functions of Hydrothermarchaeota in Hydrothermal Sediment.</title>
        <authorList>
            <person name="Zhou Z."/>
            <person name="Liu Y."/>
            <person name="Xu W."/>
            <person name="Pan J."/>
            <person name="Luo Z.H."/>
            <person name="Li M."/>
        </authorList>
    </citation>
    <scope>NUCLEOTIDE SEQUENCE [LARGE SCALE GENOMIC DNA]</scope>
    <source>
        <strain evidence="7">SpSt-1071</strain>
    </source>
</reference>
<proteinExistence type="predicted"/>
<dbReference type="Gene3D" id="1.10.443.10">
    <property type="entry name" value="Intergrase catalytic core"/>
    <property type="match status" value="1"/>
</dbReference>
<evidence type="ECO:0000259" key="5">
    <source>
        <dbReference type="PROSITE" id="PS51898"/>
    </source>
</evidence>
<dbReference type="InterPro" id="IPR011010">
    <property type="entry name" value="DNA_brk_join_enz"/>
</dbReference>
<dbReference type="InterPro" id="IPR010998">
    <property type="entry name" value="Integrase_recombinase_N"/>
</dbReference>
<dbReference type="PANTHER" id="PTHR30349">
    <property type="entry name" value="PHAGE INTEGRASE-RELATED"/>
    <property type="match status" value="1"/>
</dbReference>
<evidence type="ECO:0000256" key="1">
    <source>
        <dbReference type="ARBA" id="ARBA00022908"/>
    </source>
</evidence>
<dbReference type="AlphaFoldDB" id="A0A7C5RE00"/>
<dbReference type="GO" id="GO:0006310">
    <property type="term" value="P:DNA recombination"/>
    <property type="evidence" value="ECO:0007669"/>
    <property type="project" value="UniProtKB-KW"/>
</dbReference>